<dbReference type="CDD" id="cd09020">
    <property type="entry name" value="D-hex-6-P-epi_like"/>
    <property type="match status" value="1"/>
</dbReference>
<dbReference type="Pfam" id="PF01263">
    <property type="entry name" value="Aldose_epim"/>
    <property type="match status" value="1"/>
</dbReference>
<organism evidence="6 7">
    <name type="scientific">Paraglaciecola hydrolytica</name>
    <dbReference type="NCBI Taxonomy" id="1799789"/>
    <lineage>
        <taxon>Bacteria</taxon>
        <taxon>Pseudomonadati</taxon>
        <taxon>Pseudomonadota</taxon>
        <taxon>Gammaproteobacteria</taxon>
        <taxon>Alteromonadales</taxon>
        <taxon>Alteromonadaceae</taxon>
        <taxon>Paraglaciecola</taxon>
    </lineage>
</organism>
<dbReference type="EC" id="5.1.3.15" evidence="4"/>
<comment type="similarity">
    <text evidence="2 4">Belongs to the glucose-6-phosphate 1-epimerase family.</text>
</comment>
<evidence type="ECO:0000256" key="5">
    <source>
        <dbReference type="PIRSR" id="PIRSR016020-1"/>
    </source>
</evidence>
<dbReference type="InterPro" id="IPR014718">
    <property type="entry name" value="GH-type_carb-bd"/>
</dbReference>
<keyword evidence="3 4" id="KW-0413">Isomerase</keyword>
<evidence type="ECO:0000256" key="1">
    <source>
        <dbReference type="ARBA" id="ARBA00001096"/>
    </source>
</evidence>
<dbReference type="OrthoDB" id="9790727at2"/>
<proteinExistence type="inferred from homology"/>
<sequence>MLLSSSCSIITRDNIQLLRIDNAFAIAEISLFGGQLLSFIPRQDQRERIWLSQAASLDGKQAIRGGVPVCWPWFGDHAIKRQQPNNNDFPAHGYVRTQQWQIINTVDNASGSQVTLKPQSSLGAGFAGKAELTLIVDVGKHCSLQLLTTNTGDESFTYRCALHTYFAVNNVNDCAVSGLSGKYLDKTRGMQEFSTPQSYRFSEETDRVHLSQPALVKIENGNEPIEVHSTGHDSIVVWNPWQAKSIAMKDMQDEGYLSMLCVETAITQGQVVAVGETHVLQQIIV</sequence>
<dbReference type="AlphaFoldDB" id="A0A136A438"/>
<dbReference type="RefSeq" id="WP_068373542.1">
    <property type="nucleotide sequence ID" value="NZ_LSNE01000003.1"/>
</dbReference>
<dbReference type="SUPFAM" id="SSF74650">
    <property type="entry name" value="Galactose mutarotase-like"/>
    <property type="match status" value="1"/>
</dbReference>
<reference evidence="7" key="1">
    <citation type="submission" date="2016-02" db="EMBL/GenBank/DDBJ databases">
        <authorList>
            <person name="Schultz-Johansen M."/>
            <person name="Glaring M.A."/>
            <person name="Bech P.K."/>
            <person name="Stougaard P."/>
        </authorList>
    </citation>
    <scope>NUCLEOTIDE SEQUENCE [LARGE SCALE GENOMIC DNA]</scope>
    <source>
        <strain evidence="7">S66</strain>
    </source>
</reference>
<dbReference type="PANTHER" id="PTHR11122:SF13">
    <property type="entry name" value="GLUCOSE-6-PHOSPHATE 1-EPIMERASE"/>
    <property type="match status" value="1"/>
</dbReference>
<name>A0A136A438_9ALTE</name>
<dbReference type="PIRSF" id="PIRSF016020">
    <property type="entry name" value="PHexose_mutarotase"/>
    <property type="match status" value="1"/>
</dbReference>
<protein>
    <recommendedName>
        <fullName evidence="4">Putative glucose-6-phosphate 1-epimerase</fullName>
        <ecNumber evidence="4">5.1.3.15</ecNumber>
    </recommendedName>
</protein>
<dbReference type="InterPro" id="IPR025532">
    <property type="entry name" value="G6P_1-epimerase"/>
</dbReference>
<dbReference type="InterPro" id="IPR008183">
    <property type="entry name" value="Aldose_1/G6P_1-epimerase"/>
</dbReference>
<evidence type="ECO:0000313" key="6">
    <source>
        <dbReference type="EMBL" id="KXI29984.1"/>
    </source>
</evidence>
<dbReference type="GO" id="GO:0005975">
    <property type="term" value="P:carbohydrate metabolic process"/>
    <property type="evidence" value="ECO:0007669"/>
    <property type="project" value="InterPro"/>
</dbReference>
<accession>A0A136A438</accession>
<keyword evidence="7" id="KW-1185">Reference proteome</keyword>
<feature type="active site" evidence="5">
    <location>
        <position position="163"/>
    </location>
</feature>
<dbReference type="PANTHER" id="PTHR11122">
    <property type="entry name" value="APOSPORY-ASSOCIATED PROTEIN C-RELATED"/>
    <property type="match status" value="1"/>
</dbReference>
<evidence type="ECO:0000256" key="2">
    <source>
        <dbReference type="ARBA" id="ARBA00005866"/>
    </source>
</evidence>
<comment type="catalytic activity">
    <reaction evidence="1">
        <text>alpha-D-glucose 6-phosphate = beta-D-glucose 6-phosphate</text>
        <dbReference type="Rhea" id="RHEA:16249"/>
        <dbReference type="ChEBI" id="CHEBI:58225"/>
        <dbReference type="ChEBI" id="CHEBI:58247"/>
        <dbReference type="EC" id="5.1.3.15"/>
    </reaction>
</comment>
<dbReference type="EMBL" id="LSNE01000003">
    <property type="protein sequence ID" value="KXI29984.1"/>
    <property type="molecule type" value="Genomic_DNA"/>
</dbReference>
<dbReference type="GO" id="GO:0047938">
    <property type="term" value="F:glucose-6-phosphate 1-epimerase activity"/>
    <property type="evidence" value="ECO:0007669"/>
    <property type="project" value="UniProtKB-UniRule"/>
</dbReference>
<dbReference type="Gene3D" id="2.70.98.10">
    <property type="match status" value="1"/>
</dbReference>
<dbReference type="InterPro" id="IPR011013">
    <property type="entry name" value="Gal_mutarotase_sf_dom"/>
</dbReference>
<evidence type="ECO:0000313" key="7">
    <source>
        <dbReference type="Proteomes" id="UP000070299"/>
    </source>
</evidence>
<comment type="caution">
    <text evidence="6">The sequence shown here is derived from an EMBL/GenBank/DDBJ whole genome shotgun (WGS) entry which is preliminary data.</text>
</comment>
<gene>
    <name evidence="6" type="ORF">AX660_08210</name>
</gene>
<dbReference type="GO" id="GO:0030246">
    <property type="term" value="F:carbohydrate binding"/>
    <property type="evidence" value="ECO:0007669"/>
    <property type="project" value="UniProtKB-UniRule"/>
</dbReference>
<feature type="active site" evidence="5">
    <location>
        <position position="263"/>
    </location>
</feature>
<evidence type="ECO:0000256" key="4">
    <source>
        <dbReference type="PIRNR" id="PIRNR016020"/>
    </source>
</evidence>
<evidence type="ECO:0000256" key="3">
    <source>
        <dbReference type="ARBA" id="ARBA00023235"/>
    </source>
</evidence>
<dbReference type="STRING" id="1799789.AX660_08210"/>
<dbReference type="Proteomes" id="UP000070299">
    <property type="component" value="Unassembled WGS sequence"/>
</dbReference>